<dbReference type="InterPro" id="IPR053134">
    <property type="entry name" value="RNA-dir_DNA_polymerase"/>
</dbReference>
<sequence length="119" mass="13505">MSQKSYHQTHDHVIPLLEGAGPINLRPYRYSHDQKAAIQKLVDEMLAAVVIRPSSSPLPFSSPVPVGRMGGSWRLCIDYRKLNSLTINKNIPFLSWMNSWKRAVPNGKKTIYRSQEASE</sequence>
<reference evidence="1" key="3">
    <citation type="journal article" date="2017" name="Nature">
        <title>Genome sequence of the progenitor of the wheat D genome Aegilops tauschii.</title>
        <authorList>
            <person name="Luo M.C."/>
            <person name="Gu Y.Q."/>
            <person name="Puiu D."/>
            <person name="Wang H."/>
            <person name="Twardziok S.O."/>
            <person name="Deal K.R."/>
            <person name="Huo N."/>
            <person name="Zhu T."/>
            <person name="Wang L."/>
            <person name="Wang Y."/>
            <person name="McGuire P.E."/>
            <person name="Liu S."/>
            <person name="Long H."/>
            <person name="Ramasamy R.K."/>
            <person name="Rodriguez J.C."/>
            <person name="Van S.L."/>
            <person name="Yuan L."/>
            <person name="Wang Z."/>
            <person name="Xia Z."/>
            <person name="Xiao L."/>
            <person name="Anderson O.D."/>
            <person name="Ouyang S."/>
            <person name="Liang Y."/>
            <person name="Zimin A.V."/>
            <person name="Pertea G."/>
            <person name="Qi P."/>
            <person name="Bennetzen J.L."/>
            <person name="Dai X."/>
            <person name="Dawson M.W."/>
            <person name="Muller H.G."/>
            <person name="Kugler K."/>
            <person name="Rivarola-Duarte L."/>
            <person name="Spannagl M."/>
            <person name="Mayer K.F.X."/>
            <person name="Lu F.H."/>
            <person name="Bevan M.W."/>
            <person name="Leroy P."/>
            <person name="Li P."/>
            <person name="You F.M."/>
            <person name="Sun Q."/>
            <person name="Liu Z."/>
            <person name="Lyons E."/>
            <person name="Wicker T."/>
            <person name="Salzberg S.L."/>
            <person name="Devos K.M."/>
            <person name="Dvorak J."/>
        </authorList>
    </citation>
    <scope>NUCLEOTIDE SEQUENCE [LARGE SCALE GENOMIC DNA]</scope>
    <source>
        <strain evidence="1">cv. AL8/78</strain>
    </source>
</reference>
<accession>A0A453K8G6</accession>
<name>A0A453K8G6_AEGTS</name>
<dbReference type="InterPro" id="IPR043502">
    <property type="entry name" value="DNA/RNA_pol_sf"/>
</dbReference>
<evidence type="ECO:0008006" key="3">
    <source>
        <dbReference type="Google" id="ProtNLM"/>
    </source>
</evidence>
<evidence type="ECO:0000313" key="1">
    <source>
        <dbReference type="EnsemblPlants" id="AET5Gv20338000.1"/>
    </source>
</evidence>
<reference evidence="1" key="4">
    <citation type="submission" date="2019-03" db="UniProtKB">
        <authorList>
            <consortium name="EnsemblPlants"/>
        </authorList>
    </citation>
    <scope>IDENTIFICATION</scope>
</reference>
<dbReference type="Gramene" id="AET5Gv20338000.1">
    <property type="protein sequence ID" value="AET5Gv20338000.1"/>
    <property type="gene ID" value="AET5Gv20338000"/>
</dbReference>
<dbReference type="EnsemblPlants" id="AET5Gv20338000.1">
    <property type="protein sequence ID" value="AET5Gv20338000.1"/>
    <property type="gene ID" value="AET5Gv20338000"/>
</dbReference>
<protein>
    <recommendedName>
        <fullName evidence="3">Reverse transcriptase domain-containing protein</fullName>
    </recommendedName>
</protein>
<reference evidence="1" key="5">
    <citation type="journal article" date="2021" name="G3 (Bethesda)">
        <title>Aegilops tauschii genome assembly Aet v5.0 features greater sequence contiguity and improved annotation.</title>
        <authorList>
            <person name="Wang L."/>
            <person name="Zhu T."/>
            <person name="Rodriguez J.C."/>
            <person name="Deal K.R."/>
            <person name="Dubcovsky J."/>
            <person name="McGuire P.E."/>
            <person name="Lux T."/>
            <person name="Spannagl M."/>
            <person name="Mayer K.F.X."/>
            <person name="Baldrich P."/>
            <person name="Meyers B.C."/>
            <person name="Huo N."/>
            <person name="Gu Y.Q."/>
            <person name="Zhou H."/>
            <person name="Devos K.M."/>
            <person name="Bennetzen J.L."/>
            <person name="Unver T."/>
            <person name="Budak H."/>
            <person name="Gulick P.J."/>
            <person name="Galiba G."/>
            <person name="Kalapos B."/>
            <person name="Nelson D.R."/>
            <person name="Li P."/>
            <person name="You F.M."/>
            <person name="Luo M.C."/>
            <person name="Dvorak J."/>
        </authorList>
    </citation>
    <scope>NUCLEOTIDE SEQUENCE [LARGE SCALE GENOMIC DNA]</scope>
    <source>
        <strain evidence="1">cv. AL8/78</strain>
    </source>
</reference>
<organism evidence="1 2">
    <name type="scientific">Aegilops tauschii subsp. strangulata</name>
    <name type="common">Goatgrass</name>
    <dbReference type="NCBI Taxonomy" id="200361"/>
    <lineage>
        <taxon>Eukaryota</taxon>
        <taxon>Viridiplantae</taxon>
        <taxon>Streptophyta</taxon>
        <taxon>Embryophyta</taxon>
        <taxon>Tracheophyta</taxon>
        <taxon>Spermatophyta</taxon>
        <taxon>Magnoliopsida</taxon>
        <taxon>Liliopsida</taxon>
        <taxon>Poales</taxon>
        <taxon>Poaceae</taxon>
        <taxon>BOP clade</taxon>
        <taxon>Pooideae</taxon>
        <taxon>Triticodae</taxon>
        <taxon>Triticeae</taxon>
        <taxon>Triticinae</taxon>
        <taxon>Aegilops</taxon>
    </lineage>
</organism>
<dbReference type="Gene3D" id="3.10.10.10">
    <property type="entry name" value="HIV Type 1 Reverse Transcriptase, subunit A, domain 1"/>
    <property type="match status" value="1"/>
</dbReference>
<evidence type="ECO:0000313" key="2">
    <source>
        <dbReference type="Proteomes" id="UP000015105"/>
    </source>
</evidence>
<dbReference type="SUPFAM" id="SSF56672">
    <property type="entry name" value="DNA/RNA polymerases"/>
    <property type="match status" value="1"/>
</dbReference>
<proteinExistence type="predicted"/>
<reference evidence="2" key="2">
    <citation type="journal article" date="2017" name="Nat. Plants">
        <title>The Aegilops tauschii genome reveals multiple impacts of transposons.</title>
        <authorList>
            <person name="Zhao G."/>
            <person name="Zou C."/>
            <person name="Li K."/>
            <person name="Wang K."/>
            <person name="Li T."/>
            <person name="Gao L."/>
            <person name="Zhang X."/>
            <person name="Wang H."/>
            <person name="Yang Z."/>
            <person name="Liu X."/>
            <person name="Jiang W."/>
            <person name="Mao L."/>
            <person name="Kong X."/>
            <person name="Jiao Y."/>
            <person name="Jia J."/>
        </authorList>
    </citation>
    <scope>NUCLEOTIDE SEQUENCE [LARGE SCALE GENOMIC DNA]</scope>
    <source>
        <strain evidence="2">cv. AL8/78</strain>
    </source>
</reference>
<reference evidence="2" key="1">
    <citation type="journal article" date="2014" name="Science">
        <title>Ancient hybridizations among the ancestral genomes of bread wheat.</title>
        <authorList>
            <consortium name="International Wheat Genome Sequencing Consortium,"/>
            <person name="Marcussen T."/>
            <person name="Sandve S.R."/>
            <person name="Heier L."/>
            <person name="Spannagl M."/>
            <person name="Pfeifer M."/>
            <person name="Jakobsen K.S."/>
            <person name="Wulff B.B."/>
            <person name="Steuernagel B."/>
            <person name="Mayer K.F."/>
            <person name="Olsen O.A."/>
        </authorList>
    </citation>
    <scope>NUCLEOTIDE SEQUENCE [LARGE SCALE GENOMIC DNA]</scope>
    <source>
        <strain evidence="2">cv. AL8/78</strain>
    </source>
</reference>
<dbReference type="PANTHER" id="PTHR24559:SF450">
    <property type="entry name" value="RNA-DIRECTED DNA POLYMERASE HOMOLOG"/>
    <property type="match status" value="1"/>
</dbReference>
<keyword evidence="2" id="KW-1185">Reference proteome</keyword>
<dbReference type="PANTHER" id="PTHR24559">
    <property type="entry name" value="TRANSPOSON TY3-I GAG-POL POLYPROTEIN"/>
    <property type="match status" value="1"/>
</dbReference>
<dbReference type="AlphaFoldDB" id="A0A453K8G6"/>
<dbReference type="STRING" id="200361.A0A453K8G6"/>
<dbReference type="Proteomes" id="UP000015105">
    <property type="component" value="Chromosome 5D"/>
</dbReference>